<dbReference type="GeneID" id="7444120"/>
<reference evidence="1 2" key="2">
    <citation type="journal article" date="2008" name="Nature">
        <title>The Phaeodactylum genome reveals the evolutionary history of diatom genomes.</title>
        <authorList>
            <person name="Bowler C."/>
            <person name="Allen A.E."/>
            <person name="Badger J.H."/>
            <person name="Grimwood J."/>
            <person name="Jabbari K."/>
            <person name="Kuo A."/>
            <person name="Maheswari U."/>
            <person name="Martens C."/>
            <person name="Maumus F."/>
            <person name="Otillar R.P."/>
            <person name="Rayko E."/>
            <person name="Salamov A."/>
            <person name="Vandepoele K."/>
            <person name="Beszteri B."/>
            <person name="Gruber A."/>
            <person name="Heijde M."/>
            <person name="Katinka M."/>
            <person name="Mock T."/>
            <person name="Valentin K."/>
            <person name="Verret F."/>
            <person name="Berges J.A."/>
            <person name="Brownlee C."/>
            <person name="Cadoret J.P."/>
            <person name="Chiovitti A."/>
            <person name="Choi C.J."/>
            <person name="Coesel S."/>
            <person name="De Martino A."/>
            <person name="Detter J.C."/>
            <person name="Durkin C."/>
            <person name="Falciatore A."/>
            <person name="Fournet J."/>
            <person name="Haruta M."/>
            <person name="Huysman M.J."/>
            <person name="Jenkins B.D."/>
            <person name="Jiroutova K."/>
            <person name="Jorgensen R.E."/>
            <person name="Joubert Y."/>
            <person name="Kaplan A."/>
            <person name="Kroger N."/>
            <person name="Kroth P.G."/>
            <person name="La Roche J."/>
            <person name="Lindquist E."/>
            <person name="Lommer M."/>
            <person name="Martin-Jezequel V."/>
            <person name="Lopez P.J."/>
            <person name="Lucas S."/>
            <person name="Mangogna M."/>
            <person name="McGinnis K."/>
            <person name="Medlin L.K."/>
            <person name="Montsant A."/>
            <person name="Oudot-Le Secq M.P."/>
            <person name="Napoli C."/>
            <person name="Obornik M."/>
            <person name="Parker M.S."/>
            <person name="Petit J.L."/>
            <person name="Porcel B.M."/>
            <person name="Poulsen N."/>
            <person name="Robison M."/>
            <person name="Rychlewski L."/>
            <person name="Rynearson T.A."/>
            <person name="Schmutz J."/>
            <person name="Shapiro H."/>
            <person name="Siaut M."/>
            <person name="Stanley M."/>
            <person name="Sussman M.R."/>
            <person name="Taylor A.R."/>
            <person name="Vardi A."/>
            <person name="von Dassow P."/>
            <person name="Vyverman W."/>
            <person name="Willis A."/>
            <person name="Wyrwicz L.S."/>
            <person name="Rokhsar D.S."/>
            <person name="Weissenbach J."/>
            <person name="Armbrust E.V."/>
            <person name="Green B.R."/>
            <person name="Van de Peer Y."/>
            <person name="Grigoriev I.V."/>
        </authorList>
    </citation>
    <scope>NUCLEOTIDE SEQUENCE [LARGE SCALE GENOMIC DNA]</scope>
    <source>
        <strain evidence="1 2">CCMP1335</strain>
    </source>
</reference>
<dbReference type="PaxDb" id="35128-Thaps263182"/>
<keyword evidence="2" id="KW-1185">Reference proteome</keyword>
<evidence type="ECO:0000313" key="1">
    <source>
        <dbReference type="EMBL" id="ACI64901.1"/>
    </source>
</evidence>
<dbReference type="Pfam" id="PF07082">
    <property type="entry name" value="DUF1350"/>
    <property type="match status" value="1"/>
</dbReference>
<dbReference type="PANTHER" id="PTHR34127:SF1">
    <property type="entry name" value="OS04G0405600 PROTEIN"/>
    <property type="match status" value="1"/>
</dbReference>
<proteinExistence type="predicted"/>
<evidence type="ECO:0000313" key="2">
    <source>
        <dbReference type="Proteomes" id="UP000001449"/>
    </source>
</evidence>
<dbReference type="ESTHER" id="thaps-b5yn04">
    <property type="family name" value="Duf_1350"/>
</dbReference>
<gene>
    <name evidence="1" type="ORF">THAPS_263182</name>
</gene>
<dbReference type="AlphaFoldDB" id="B5YN04"/>
<feature type="non-terminal residue" evidence="1">
    <location>
        <position position="311"/>
    </location>
</feature>
<reference evidence="1 2" key="1">
    <citation type="journal article" date="2004" name="Science">
        <title>The genome of the diatom Thalassiosira pseudonana: ecology, evolution, and metabolism.</title>
        <authorList>
            <person name="Armbrust E.V."/>
            <person name="Berges J.A."/>
            <person name="Bowler C."/>
            <person name="Green B.R."/>
            <person name="Martinez D."/>
            <person name="Putnam N.H."/>
            <person name="Zhou S."/>
            <person name="Allen A.E."/>
            <person name="Apt K.E."/>
            <person name="Bechner M."/>
            <person name="Brzezinski M.A."/>
            <person name="Chaal B.K."/>
            <person name="Chiovitti A."/>
            <person name="Davis A.K."/>
            <person name="Demarest M.S."/>
            <person name="Detter J.C."/>
            <person name="Glavina T."/>
            <person name="Goodstein D."/>
            <person name="Hadi M.Z."/>
            <person name="Hellsten U."/>
            <person name="Hildebrand M."/>
            <person name="Jenkins B.D."/>
            <person name="Jurka J."/>
            <person name="Kapitonov V.V."/>
            <person name="Kroger N."/>
            <person name="Lau W.W."/>
            <person name="Lane T.W."/>
            <person name="Larimer F.W."/>
            <person name="Lippmeier J.C."/>
            <person name="Lucas S."/>
            <person name="Medina M."/>
            <person name="Montsant A."/>
            <person name="Obornik M."/>
            <person name="Parker M.S."/>
            <person name="Palenik B."/>
            <person name="Pazour G.J."/>
            <person name="Richardson P.M."/>
            <person name="Rynearson T.A."/>
            <person name="Saito M.A."/>
            <person name="Schwartz D.C."/>
            <person name="Thamatrakoln K."/>
            <person name="Valentin K."/>
            <person name="Vardi A."/>
            <person name="Wilkerson F.P."/>
            <person name="Rokhsar D.S."/>
        </authorList>
    </citation>
    <scope>NUCLEOTIDE SEQUENCE [LARGE SCALE GENOMIC DNA]</scope>
    <source>
        <strain evidence="1 2">CCMP1335</strain>
    </source>
</reference>
<protein>
    <submittedName>
        <fullName evidence="1">Uncharacterized protein</fullName>
    </submittedName>
</protein>
<organism evidence="1 2">
    <name type="scientific">Thalassiosira pseudonana</name>
    <name type="common">Marine diatom</name>
    <name type="synonym">Cyclotella nana</name>
    <dbReference type="NCBI Taxonomy" id="35128"/>
    <lineage>
        <taxon>Eukaryota</taxon>
        <taxon>Sar</taxon>
        <taxon>Stramenopiles</taxon>
        <taxon>Ochrophyta</taxon>
        <taxon>Bacillariophyta</taxon>
        <taxon>Coscinodiscophyceae</taxon>
        <taxon>Thalassiosirophycidae</taxon>
        <taxon>Thalassiosirales</taxon>
        <taxon>Thalassiosiraceae</taxon>
        <taxon>Thalassiosira</taxon>
    </lineage>
</organism>
<name>B5YN04_THAPS</name>
<dbReference type="HOGENOM" id="CLU_742859_0_0_1"/>
<feature type="non-terminal residue" evidence="1">
    <location>
        <position position="1"/>
    </location>
</feature>
<dbReference type="eggNOG" id="ENOG502SKPU">
    <property type="taxonomic scope" value="Eukaryota"/>
</dbReference>
<dbReference type="RefSeq" id="XP_002296184.1">
    <property type="nucleotide sequence ID" value="XM_002296148.1"/>
</dbReference>
<dbReference type="OMA" id="PSCVIFF"/>
<dbReference type="InterPro" id="IPR010765">
    <property type="entry name" value="DUF1350"/>
</dbReference>
<dbReference type="KEGG" id="tps:THAPS_263182"/>
<dbReference type="STRING" id="35128.B5YN04"/>
<dbReference type="PANTHER" id="PTHR34127">
    <property type="entry name" value="OS04G0405600 PROTEIN"/>
    <property type="match status" value="1"/>
</dbReference>
<dbReference type="EMBL" id="CP001160">
    <property type="protein sequence ID" value="ACI64901.1"/>
    <property type="molecule type" value="Genomic_DNA"/>
</dbReference>
<dbReference type="InParanoid" id="B5YN04"/>
<accession>B5YN04</accession>
<sequence>SAPETVYLLEPSSGASPSCVIFFLGGAVLGQFPHISYSAFLQRLAEKINAAVIAIPYEVGLDHFSIAQKAVNRMKNAVITCEDSRGYSSSLPKYAIGHSLGAKLHSIGIAATGIGEELSGAGFISYNNFGFAETIRMSRSFAKELNVGGFGSRSSMPFNALIDLAEMAVSAVGLEFTPSPNDMDRILTTKFDEETLKKTRIFAFDDDDLDSSKRFLQCFDDENVGEPSVSNLPGTHLTPVYLKLGVDDLPDEAKGMASQVTGGFQNVSYGNEESLDLLVDEVYNWMIGREPSDRRVGKKQIAGTIDAEIED</sequence>
<dbReference type="Proteomes" id="UP000001449">
    <property type="component" value="Chromosome 7"/>
</dbReference>